<organism evidence="8 9">
    <name type="scientific">Muribaculum intestinale</name>
    <dbReference type="NCBI Taxonomy" id="1796646"/>
    <lineage>
        <taxon>Bacteria</taxon>
        <taxon>Pseudomonadati</taxon>
        <taxon>Bacteroidota</taxon>
        <taxon>Bacteroidia</taxon>
        <taxon>Bacteroidales</taxon>
        <taxon>Muribaculaceae</taxon>
        <taxon>Muribaculum</taxon>
    </lineage>
</organism>
<dbReference type="EC" id="4.1.2.25" evidence="6"/>
<evidence type="ECO:0000256" key="3">
    <source>
        <dbReference type="ARBA" id="ARBA00005708"/>
    </source>
</evidence>
<dbReference type="OrthoDB" id="9803748at2"/>
<accession>A0A1B1SBG7</accession>
<evidence type="ECO:0000313" key="9">
    <source>
        <dbReference type="Proteomes" id="UP000186351"/>
    </source>
</evidence>
<dbReference type="GO" id="GO:0004150">
    <property type="term" value="F:dihydroneopterin aldolase activity"/>
    <property type="evidence" value="ECO:0007669"/>
    <property type="project" value="UniProtKB-UniRule"/>
</dbReference>
<dbReference type="GO" id="GO:0005737">
    <property type="term" value="C:cytoplasm"/>
    <property type="evidence" value="ECO:0007669"/>
    <property type="project" value="TreeGrafter"/>
</dbReference>
<proteinExistence type="inferred from homology"/>
<feature type="domain" description="Dihydroneopterin aldolase/epimerase" evidence="7">
    <location>
        <begin position="6"/>
        <end position="118"/>
    </location>
</feature>
<sequence length="118" mass="13090">MNDLTIEVNGLRLFARHGVGEQERKVGNLFEVTVHLRYPADGAIADDRLEDTLNYAEAVAVVREVMTVPSQLLEHVAGRLRMALTRRFPLIAGGMIRVAKLVPPFAADIDSVAVVLRW</sequence>
<keyword evidence="5 6" id="KW-0456">Lyase</keyword>
<dbReference type="PANTHER" id="PTHR42844">
    <property type="entry name" value="DIHYDRONEOPTERIN ALDOLASE 1-RELATED"/>
    <property type="match status" value="1"/>
</dbReference>
<evidence type="ECO:0000259" key="7">
    <source>
        <dbReference type="SMART" id="SM00905"/>
    </source>
</evidence>
<dbReference type="GO" id="GO:0046656">
    <property type="term" value="P:folic acid biosynthetic process"/>
    <property type="evidence" value="ECO:0007669"/>
    <property type="project" value="UniProtKB-UniRule"/>
</dbReference>
<dbReference type="GO" id="GO:0046654">
    <property type="term" value="P:tetrahydrofolate biosynthetic process"/>
    <property type="evidence" value="ECO:0007669"/>
    <property type="project" value="UniProtKB-UniRule"/>
</dbReference>
<evidence type="ECO:0000313" key="8">
    <source>
        <dbReference type="EMBL" id="ANU64107.1"/>
    </source>
</evidence>
<dbReference type="STRING" id="1796646.A4V02_10590"/>
<dbReference type="EMBL" id="CP015402">
    <property type="protein sequence ID" value="ANU64107.1"/>
    <property type="molecule type" value="Genomic_DNA"/>
</dbReference>
<dbReference type="AlphaFoldDB" id="A0A1B1SBG7"/>
<dbReference type="UniPathway" id="UPA00077">
    <property type="reaction ID" value="UER00154"/>
</dbReference>
<evidence type="ECO:0000256" key="6">
    <source>
        <dbReference type="RuleBase" id="RU362079"/>
    </source>
</evidence>
<dbReference type="SMART" id="SM00905">
    <property type="entry name" value="FolB"/>
    <property type="match status" value="1"/>
</dbReference>
<comment type="catalytic activity">
    <reaction evidence="1 6">
        <text>7,8-dihydroneopterin = 6-hydroxymethyl-7,8-dihydropterin + glycolaldehyde</text>
        <dbReference type="Rhea" id="RHEA:10540"/>
        <dbReference type="ChEBI" id="CHEBI:17001"/>
        <dbReference type="ChEBI" id="CHEBI:17071"/>
        <dbReference type="ChEBI" id="CHEBI:44841"/>
        <dbReference type="EC" id="4.1.2.25"/>
    </reaction>
</comment>
<dbReference type="RefSeq" id="WP_068961395.1">
    <property type="nucleotide sequence ID" value="NZ_CAJTAP010000001.1"/>
</dbReference>
<keyword evidence="4 6" id="KW-0289">Folate biosynthesis</keyword>
<comment type="similarity">
    <text evidence="3 6">Belongs to the DHNA family.</text>
</comment>
<dbReference type="Proteomes" id="UP000186351">
    <property type="component" value="Chromosome"/>
</dbReference>
<dbReference type="Gene3D" id="3.30.1130.10">
    <property type="match status" value="1"/>
</dbReference>
<protein>
    <recommendedName>
        <fullName evidence="6">7,8-dihydroneopterin aldolase</fullName>
        <ecNumber evidence="6">4.1.2.25</ecNumber>
    </recommendedName>
</protein>
<dbReference type="PANTHER" id="PTHR42844:SF1">
    <property type="entry name" value="DIHYDRONEOPTERIN ALDOLASE 1-RELATED"/>
    <property type="match status" value="1"/>
</dbReference>
<evidence type="ECO:0000256" key="5">
    <source>
        <dbReference type="ARBA" id="ARBA00023239"/>
    </source>
</evidence>
<dbReference type="KEGG" id="pary:A4V02_10590"/>
<evidence type="ECO:0000256" key="4">
    <source>
        <dbReference type="ARBA" id="ARBA00022909"/>
    </source>
</evidence>
<accession>A0A1Z2XH83</accession>
<dbReference type="InterPro" id="IPR043133">
    <property type="entry name" value="GTP-CH-I_C/QueF"/>
</dbReference>
<dbReference type="GeneID" id="65537317"/>
<dbReference type="SUPFAM" id="SSF55620">
    <property type="entry name" value="Tetrahydrobiopterin biosynthesis enzymes-like"/>
    <property type="match status" value="1"/>
</dbReference>
<dbReference type="NCBIfam" id="TIGR00525">
    <property type="entry name" value="folB"/>
    <property type="match status" value="1"/>
</dbReference>
<dbReference type="Pfam" id="PF02152">
    <property type="entry name" value="FolB"/>
    <property type="match status" value="1"/>
</dbReference>
<evidence type="ECO:0000256" key="1">
    <source>
        <dbReference type="ARBA" id="ARBA00001353"/>
    </source>
</evidence>
<name>A0A1B1SBG7_9BACT</name>
<dbReference type="InterPro" id="IPR006157">
    <property type="entry name" value="FolB_dom"/>
</dbReference>
<comment type="function">
    <text evidence="6">Catalyzes the conversion of 7,8-dihydroneopterin to 6-hydroxymethyl-7,8-dihydropterin.</text>
</comment>
<comment type="pathway">
    <text evidence="2 6">Cofactor biosynthesis; tetrahydrofolate biosynthesis; 2-amino-4-hydroxy-6-hydroxymethyl-7,8-dihydropteridine diphosphate from 7,8-dihydroneopterin triphosphate: step 3/4.</text>
</comment>
<dbReference type="InterPro" id="IPR006156">
    <property type="entry name" value="Dihydroneopterin_aldolase"/>
</dbReference>
<keyword evidence="9" id="KW-1185">Reference proteome</keyword>
<reference evidence="9" key="1">
    <citation type="submission" date="2016-04" db="EMBL/GenBank/DDBJ databases">
        <title>Complete Genome Sequences of Twelve Strains of a Stable Defined Moderately Diverse Mouse Microbiota 2 (sDMDMm2).</title>
        <authorList>
            <person name="Uchimura Y."/>
            <person name="Wyss M."/>
            <person name="Brugiroux S."/>
            <person name="Limenitakis J.P."/>
            <person name="Stecher B."/>
            <person name="McCoy K.D."/>
            <person name="Macpherson A.J."/>
        </authorList>
    </citation>
    <scope>NUCLEOTIDE SEQUENCE [LARGE SCALE GENOMIC DNA]</scope>
    <source>
        <strain evidence="9">YL27</strain>
    </source>
</reference>
<evidence type="ECO:0000256" key="2">
    <source>
        <dbReference type="ARBA" id="ARBA00005013"/>
    </source>
</evidence>
<gene>
    <name evidence="8" type="ORF">A4V02_10590</name>
</gene>
<dbReference type="NCBIfam" id="TIGR00526">
    <property type="entry name" value="folB_dom"/>
    <property type="match status" value="1"/>
</dbReference>